<evidence type="ECO:0000313" key="1">
    <source>
        <dbReference type="EMBL" id="GFX96099.1"/>
    </source>
</evidence>
<organism evidence="1 2">
    <name type="scientific">Trichonephila clavipes</name>
    <name type="common">Golden silk orbweaver</name>
    <name type="synonym">Nephila clavipes</name>
    <dbReference type="NCBI Taxonomy" id="2585209"/>
    <lineage>
        <taxon>Eukaryota</taxon>
        <taxon>Metazoa</taxon>
        <taxon>Ecdysozoa</taxon>
        <taxon>Arthropoda</taxon>
        <taxon>Chelicerata</taxon>
        <taxon>Arachnida</taxon>
        <taxon>Araneae</taxon>
        <taxon>Araneomorphae</taxon>
        <taxon>Entelegynae</taxon>
        <taxon>Araneoidea</taxon>
        <taxon>Nephilidae</taxon>
        <taxon>Trichonephila</taxon>
    </lineage>
</organism>
<dbReference type="EMBL" id="BMAU01021190">
    <property type="protein sequence ID" value="GFX96099.1"/>
    <property type="molecule type" value="Genomic_DNA"/>
</dbReference>
<dbReference type="AlphaFoldDB" id="A0A8X6RNZ3"/>
<accession>A0A8X6RNZ3</accession>
<gene>
    <name evidence="1" type="ORF">TNCV_2289891</name>
</gene>
<sequence length="79" mass="8773">MRLLGGTSLVLAKEVTPKCLGGPPVDRDRFNVYPGIKPTLSNTPTNVRIENELSELPHHTNRTDLDRINVYQPPLHDGS</sequence>
<comment type="caution">
    <text evidence="1">The sequence shown here is derived from an EMBL/GenBank/DDBJ whole genome shotgun (WGS) entry which is preliminary data.</text>
</comment>
<dbReference type="Proteomes" id="UP000887159">
    <property type="component" value="Unassembled WGS sequence"/>
</dbReference>
<protein>
    <submittedName>
        <fullName evidence="1">Uncharacterized protein</fullName>
    </submittedName>
</protein>
<reference evidence="1" key="1">
    <citation type="submission" date="2020-08" db="EMBL/GenBank/DDBJ databases">
        <title>Multicomponent nature underlies the extraordinary mechanical properties of spider dragline silk.</title>
        <authorList>
            <person name="Kono N."/>
            <person name="Nakamura H."/>
            <person name="Mori M."/>
            <person name="Yoshida Y."/>
            <person name="Ohtoshi R."/>
            <person name="Malay A.D."/>
            <person name="Moran D.A.P."/>
            <person name="Tomita M."/>
            <person name="Numata K."/>
            <person name="Arakawa K."/>
        </authorList>
    </citation>
    <scope>NUCLEOTIDE SEQUENCE</scope>
</reference>
<evidence type="ECO:0000313" key="2">
    <source>
        <dbReference type="Proteomes" id="UP000887159"/>
    </source>
</evidence>
<keyword evidence="2" id="KW-1185">Reference proteome</keyword>
<name>A0A8X6RNZ3_TRICX</name>
<proteinExistence type="predicted"/>